<sequence length="139" mass="15266">MPRALSFSLELPRQDCRPEAAGAGAGSETMWAGDPARPEKHHLAVTAAYSHKGESGSHWCFHRVFPSNSLPGLLSHLPAIFIIEPERTDNHQNMPTTSELTIVSVNCRQIMPVYEATPPGSGKTTRHWGEAWHSATKKT</sequence>
<name>A0A5B7GWK6_PORTR</name>
<feature type="region of interest" description="Disordered" evidence="1">
    <location>
        <begin position="17"/>
        <end position="37"/>
    </location>
</feature>
<reference evidence="2 3" key="1">
    <citation type="submission" date="2019-05" db="EMBL/GenBank/DDBJ databases">
        <title>Another draft genome of Portunus trituberculatus and its Hox gene families provides insights of decapod evolution.</title>
        <authorList>
            <person name="Jeong J.-H."/>
            <person name="Song I."/>
            <person name="Kim S."/>
            <person name="Choi T."/>
            <person name="Kim D."/>
            <person name="Ryu S."/>
            <person name="Kim W."/>
        </authorList>
    </citation>
    <scope>NUCLEOTIDE SEQUENCE [LARGE SCALE GENOMIC DNA]</scope>
    <source>
        <tissue evidence="2">Muscle</tissue>
    </source>
</reference>
<organism evidence="2 3">
    <name type="scientific">Portunus trituberculatus</name>
    <name type="common">Swimming crab</name>
    <name type="synonym">Neptunus trituberculatus</name>
    <dbReference type="NCBI Taxonomy" id="210409"/>
    <lineage>
        <taxon>Eukaryota</taxon>
        <taxon>Metazoa</taxon>
        <taxon>Ecdysozoa</taxon>
        <taxon>Arthropoda</taxon>
        <taxon>Crustacea</taxon>
        <taxon>Multicrustacea</taxon>
        <taxon>Malacostraca</taxon>
        <taxon>Eumalacostraca</taxon>
        <taxon>Eucarida</taxon>
        <taxon>Decapoda</taxon>
        <taxon>Pleocyemata</taxon>
        <taxon>Brachyura</taxon>
        <taxon>Eubrachyura</taxon>
        <taxon>Portunoidea</taxon>
        <taxon>Portunidae</taxon>
        <taxon>Portuninae</taxon>
        <taxon>Portunus</taxon>
    </lineage>
</organism>
<feature type="region of interest" description="Disordered" evidence="1">
    <location>
        <begin position="116"/>
        <end position="139"/>
    </location>
</feature>
<proteinExistence type="predicted"/>
<dbReference type="EMBL" id="VSRR010018684">
    <property type="protein sequence ID" value="MPC61597.1"/>
    <property type="molecule type" value="Genomic_DNA"/>
</dbReference>
<dbReference type="AlphaFoldDB" id="A0A5B7GWK6"/>
<accession>A0A5B7GWK6</accession>
<evidence type="ECO:0000313" key="2">
    <source>
        <dbReference type="EMBL" id="MPC61597.1"/>
    </source>
</evidence>
<evidence type="ECO:0000256" key="1">
    <source>
        <dbReference type="SAM" id="MobiDB-lite"/>
    </source>
</evidence>
<comment type="caution">
    <text evidence="2">The sequence shown here is derived from an EMBL/GenBank/DDBJ whole genome shotgun (WGS) entry which is preliminary data.</text>
</comment>
<keyword evidence="3" id="KW-1185">Reference proteome</keyword>
<evidence type="ECO:0000313" key="3">
    <source>
        <dbReference type="Proteomes" id="UP000324222"/>
    </source>
</evidence>
<protein>
    <submittedName>
        <fullName evidence="2">Uncharacterized protein</fullName>
    </submittedName>
</protein>
<dbReference type="Proteomes" id="UP000324222">
    <property type="component" value="Unassembled WGS sequence"/>
</dbReference>
<gene>
    <name evidence="2" type="ORF">E2C01_055671</name>
</gene>